<proteinExistence type="predicted"/>
<gene>
    <name evidence="1" type="ORF">GCM10011516_17260</name>
</gene>
<dbReference type="EMBL" id="BMKM01000003">
    <property type="protein sequence ID" value="GGE20171.1"/>
    <property type="molecule type" value="Genomic_DNA"/>
</dbReference>
<reference evidence="1" key="2">
    <citation type="submission" date="2020-09" db="EMBL/GenBank/DDBJ databases">
        <authorList>
            <person name="Sun Q."/>
            <person name="Zhou Y."/>
        </authorList>
    </citation>
    <scope>NUCLEOTIDE SEQUENCE</scope>
    <source>
        <strain evidence="1">CGMCC 1.15966</strain>
    </source>
</reference>
<evidence type="ECO:0000313" key="1">
    <source>
        <dbReference type="EMBL" id="GGE20171.1"/>
    </source>
</evidence>
<accession>A0A8H9FZH6</accession>
<protein>
    <submittedName>
        <fullName evidence="1">Uncharacterized protein</fullName>
    </submittedName>
</protein>
<reference evidence="1" key="1">
    <citation type="journal article" date="2014" name="Int. J. Syst. Evol. Microbiol.">
        <title>Complete genome sequence of Corynebacterium casei LMG S-19264T (=DSM 44701T), isolated from a smear-ripened cheese.</title>
        <authorList>
            <consortium name="US DOE Joint Genome Institute (JGI-PGF)"/>
            <person name="Walter F."/>
            <person name="Albersmeier A."/>
            <person name="Kalinowski J."/>
            <person name="Ruckert C."/>
        </authorList>
    </citation>
    <scope>NUCLEOTIDE SEQUENCE</scope>
    <source>
        <strain evidence="1">CGMCC 1.15966</strain>
    </source>
</reference>
<organism evidence="1 2">
    <name type="scientific">Sphingobacterium cellulitidis</name>
    <dbReference type="NCBI Taxonomy" id="1768011"/>
    <lineage>
        <taxon>Bacteria</taxon>
        <taxon>Pseudomonadati</taxon>
        <taxon>Bacteroidota</taxon>
        <taxon>Sphingobacteriia</taxon>
        <taxon>Sphingobacteriales</taxon>
        <taxon>Sphingobacteriaceae</taxon>
        <taxon>Sphingobacterium</taxon>
    </lineage>
</organism>
<name>A0A8H9FZH6_9SPHI</name>
<comment type="caution">
    <text evidence="1">The sequence shown here is derived from an EMBL/GenBank/DDBJ whole genome shotgun (WGS) entry which is preliminary data.</text>
</comment>
<dbReference type="AlphaFoldDB" id="A0A8H9FZH6"/>
<sequence length="174" mass="20505">MANNNLEIEAIELIKFLNLPALVMEIYNENISDPELDELLKYNYSKPDSIFELDKEDQDSYKVDRYKPIFEMNHSQIIAYDSQKAGYILYNIEEDIDNPEYLTWDGVWLEEVSEWWENEWEDAEILKAGKALGLQYTQQIVDELNQVNGGTGFSTTESKNKWLDEKKKAWNLYV</sequence>
<dbReference type="Proteomes" id="UP000614460">
    <property type="component" value="Unassembled WGS sequence"/>
</dbReference>
<keyword evidence="2" id="KW-1185">Reference proteome</keyword>
<evidence type="ECO:0000313" key="2">
    <source>
        <dbReference type="Proteomes" id="UP000614460"/>
    </source>
</evidence>
<dbReference type="RefSeq" id="WP_182498511.1">
    <property type="nucleotide sequence ID" value="NZ_BMKM01000003.1"/>
</dbReference>